<dbReference type="InterPro" id="IPR055763">
    <property type="entry name" value="DUF7339"/>
</dbReference>
<proteinExistence type="predicted"/>
<dbReference type="EMBL" id="DQ227763">
    <property type="protein sequence ID" value="ABB77593.1"/>
    <property type="molecule type" value="Genomic_DNA"/>
</dbReference>
<dbReference type="Pfam" id="PF24028">
    <property type="entry name" value="DUF7339"/>
    <property type="match status" value="1"/>
</dbReference>
<dbReference type="RefSeq" id="YP_764286.1">
    <property type="nucleotide sequence ID" value="NC_008370.1"/>
</dbReference>
<sequence length="115" mass="13623">MTNEELYERITSVLKEQGIGINQFELKIKIETGRSPNLYITRGRNSLPKVFVYPYLKEFLNDDEMHELTLKKMDSAGVAGKAFDLLDELLYSLKPSKEYLYKQRLKRKMQREVMR</sequence>
<name>Q09WS8_9CAUD</name>
<dbReference type="KEGG" id="vg:5141528"/>
<evidence type="ECO:0000259" key="1">
    <source>
        <dbReference type="Pfam" id="PF24028"/>
    </source>
</evidence>
<reference evidence="2 3" key="1">
    <citation type="journal article" date="2006" name="FEMS Microbiol. Lett.">
        <title>Sequence and comparative genomic analysis of lactococcal bacteriophages jj50, 712 and P008: evolutionary insights into the 936 phage species.</title>
        <authorList>
            <person name="Mahony J."/>
            <person name="Deveau H."/>
            <person name="Mc Grath S."/>
            <person name="Ventura M."/>
            <person name="Canchaya C."/>
            <person name="Moineau S."/>
            <person name="Fitzgerald G.F."/>
            <person name="van Sinderen D."/>
        </authorList>
    </citation>
    <scope>NUCLEOTIDE SEQUENCE</scope>
</reference>
<evidence type="ECO:0000313" key="3">
    <source>
        <dbReference type="Proteomes" id="UP000006662"/>
    </source>
</evidence>
<dbReference type="GeneID" id="5141528"/>
<evidence type="ECO:0000313" key="2">
    <source>
        <dbReference type="EMBL" id="ABB77593.1"/>
    </source>
</evidence>
<dbReference type="Proteomes" id="UP000006662">
    <property type="component" value="Segment"/>
</dbReference>
<accession>Q09WS8</accession>
<feature type="domain" description="DUF7339" evidence="1">
    <location>
        <begin position="1"/>
        <end position="115"/>
    </location>
</feature>
<keyword evidence="3" id="KW-1185">Reference proteome</keyword>
<protein>
    <recommendedName>
        <fullName evidence="1">DUF7339 domain-containing protein</fullName>
    </recommendedName>
</protein>
<dbReference type="OrthoDB" id="17838at10239"/>
<organism evidence="2 3">
    <name type="scientific">Lactococcus phage 712</name>
    <dbReference type="NCBI Taxonomy" id="2892346"/>
    <lineage>
        <taxon>Viruses</taxon>
        <taxon>Duplodnaviria</taxon>
        <taxon>Heunggongvirae</taxon>
        <taxon>Uroviricota</taxon>
        <taxon>Caudoviricetes</taxon>
        <taxon>Skunavirus</taxon>
        <taxon>Skunavirus sv712</taxon>
    </lineage>
</organism>